<comment type="subcellular location">
    <subcellularLocation>
        <location evidence="1">Periplasm</location>
    </subcellularLocation>
</comment>
<proteinExistence type="inferred from homology"/>
<dbReference type="AlphaFoldDB" id="A0A2W4CU44"/>
<dbReference type="Proteomes" id="UP000248925">
    <property type="component" value="Unassembled WGS sequence"/>
</dbReference>
<evidence type="ECO:0000256" key="1">
    <source>
        <dbReference type="ARBA" id="ARBA00004418"/>
    </source>
</evidence>
<evidence type="ECO:0000313" key="6">
    <source>
        <dbReference type="Proteomes" id="UP000248925"/>
    </source>
</evidence>
<dbReference type="InterPro" id="IPR006059">
    <property type="entry name" value="SBP"/>
</dbReference>
<dbReference type="Gene3D" id="3.40.190.10">
    <property type="entry name" value="Periplasmic binding protein-like II"/>
    <property type="match status" value="1"/>
</dbReference>
<evidence type="ECO:0000256" key="2">
    <source>
        <dbReference type="ARBA" id="ARBA00008520"/>
    </source>
</evidence>
<comment type="similarity">
    <text evidence="2">Belongs to the bacterial solute-binding protein 1 family.</text>
</comment>
<keyword evidence="6" id="KW-1185">Reference proteome</keyword>
<reference evidence="5 6" key="1">
    <citation type="journal article" date="2018" name="Sci. Rep.">
        <title>Rhizobium tumorigenes sp. nov., a novel plant tumorigenic bacterium isolated from cane gall tumors on thornless blackberry.</title>
        <authorList>
            <person name="Kuzmanovi N."/>
            <person name="Smalla K."/>
            <person name="Gronow S."/>
            <person name="PuBawska J."/>
        </authorList>
    </citation>
    <scope>NUCLEOTIDE SEQUENCE [LARGE SCALE GENOMIC DNA]</scope>
    <source>
        <strain evidence="5 6">CCBAU 85046</strain>
    </source>
</reference>
<sequence length="426" mass="45772">MNHFLRAQLPRIVGLAMAGVSLFAVTAAEAKQITIWCWDPNFNVAIMKEAGSRYTKAHPDVTFNVVDFAKADVETKLQTGLSSGAGAGAGLPDIVLIEDYGAQKYLQSFPGAFAPMSDKVDYSGFAPYKVQLMTLDGKVYGMPFDSGVTGMYYRKDYLEAAGFKPADMQNITWDRFIEIGKQVEAKTGKKMIGIQSNDAGLVRIMMQSASGWYFDKDGNPNIVGNAALKASLETFGKLMSSGVYKPAADWANWVGTFTSGDVATVVTGVWITGTVKADADQSGKWGVAPIPALSIDGATHASNLGGSSWYVLANSAQKDDAIDFLNAEYAKDIDFYQKILTDRGAVGSLMAARGGAAYSVADPFFGGEMVWQNFADWLSKVPPVNYGIFTNEVDAAVTAQIPAIAKGEPIDDVLKAIDQQVKTQIQ</sequence>
<accession>A0A2W4CU44</accession>
<dbReference type="SUPFAM" id="SSF53850">
    <property type="entry name" value="Periplasmic binding protein-like II"/>
    <property type="match status" value="1"/>
</dbReference>
<gene>
    <name evidence="5" type="ORF">CPY51_04275</name>
</gene>
<evidence type="ECO:0000313" key="5">
    <source>
        <dbReference type="EMBL" id="PZM16207.1"/>
    </source>
</evidence>
<dbReference type="Pfam" id="PF13416">
    <property type="entry name" value="SBP_bac_8"/>
    <property type="match status" value="1"/>
</dbReference>
<feature type="chain" id="PRO_5015979446" evidence="4">
    <location>
        <begin position="31"/>
        <end position="426"/>
    </location>
</feature>
<dbReference type="PANTHER" id="PTHR43649:SF32">
    <property type="entry name" value="SUGAR BINDING SECRETED PROTEIN"/>
    <property type="match status" value="1"/>
</dbReference>
<dbReference type="EMBL" id="PCDP01000003">
    <property type="protein sequence ID" value="PZM16207.1"/>
    <property type="molecule type" value="Genomic_DNA"/>
</dbReference>
<dbReference type="OrthoDB" id="2515046at2"/>
<dbReference type="RefSeq" id="WP_111158810.1">
    <property type="nucleotide sequence ID" value="NZ_PCDP01000003.1"/>
</dbReference>
<dbReference type="InterPro" id="IPR050490">
    <property type="entry name" value="Bact_solute-bd_prot1"/>
</dbReference>
<dbReference type="PANTHER" id="PTHR43649">
    <property type="entry name" value="ARABINOSE-BINDING PROTEIN-RELATED"/>
    <property type="match status" value="1"/>
</dbReference>
<keyword evidence="3" id="KW-0574">Periplasm</keyword>
<name>A0A2W4CU44_9HYPH</name>
<dbReference type="GO" id="GO:0042597">
    <property type="term" value="C:periplasmic space"/>
    <property type="evidence" value="ECO:0007669"/>
    <property type="project" value="UniProtKB-SubCell"/>
</dbReference>
<keyword evidence="4" id="KW-0732">Signal</keyword>
<feature type="signal peptide" evidence="4">
    <location>
        <begin position="1"/>
        <end position="30"/>
    </location>
</feature>
<comment type="caution">
    <text evidence="5">The sequence shown here is derived from an EMBL/GenBank/DDBJ whole genome shotgun (WGS) entry which is preliminary data.</text>
</comment>
<evidence type="ECO:0000256" key="3">
    <source>
        <dbReference type="ARBA" id="ARBA00022764"/>
    </source>
</evidence>
<evidence type="ECO:0000256" key="4">
    <source>
        <dbReference type="SAM" id="SignalP"/>
    </source>
</evidence>
<protein>
    <submittedName>
        <fullName evidence="5">ABC transporter substrate-binding protein</fullName>
    </submittedName>
</protein>
<organism evidence="5 6">
    <name type="scientific">Rhizobium tubonense</name>
    <dbReference type="NCBI Taxonomy" id="484088"/>
    <lineage>
        <taxon>Bacteria</taxon>
        <taxon>Pseudomonadati</taxon>
        <taxon>Pseudomonadota</taxon>
        <taxon>Alphaproteobacteria</taxon>
        <taxon>Hyphomicrobiales</taxon>
        <taxon>Rhizobiaceae</taxon>
        <taxon>Rhizobium/Agrobacterium group</taxon>
        <taxon>Rhizobium</taxon>
    </lineage>
</organism>